<keyword evidence="1" id="KW-1133">Transmembrane helix</keyword>
<dbReference type="KEGG" id="acr:Acry_3576"/>
<dbReference type="AlphaFoldDB" id="A5FU91"/>
<keyword evidence="2" id="KW-0614">Plasmid</keyword>
<geneLocation type="plasmid" evidence="2 3">
    <name>pACRY04</name>
</geneLocation>
<name>A5FU91_ACICJ</name>
<dbReference type="Proteomes" id="UP000000245">
    <property type="component" value="Plasmid pACRY04"/>
</dbReference>
<gene>
    <name evidence="2" type="ordered locus">Acry_3576</name>
</gene>
<keyword evidence="3" id="KW-1185">Reference proteome</keyword>
<organism evidence="2 3">
    <name type="scientific">Acidiphilium cryptum (strain JF-5)</name>
    <dbReference type="NCBI Taxonomy" id="349163"/>
    <lineage>
        <taxon>Bacteria</taxon>
        <taxon>Pseudomonadati</taxon>
        <taxon>Pseudomonadota</taxon>
        <taxon>Alphaproteobacteria</taxon>
        <taxon>Acetobacterales</taxon>
        <taxon>Acidocellaceae</taxon>
        <taxon>Acidiphilium</taxon>
    </lineage>
</organism>
<reference evidence="2 3" key="1">
    <citation type="submission" date="2007-05" db="EMBL/GenBank/DDBJ databases">
        <title>Complete sequence of plasmid4 pACRY04 of Acidiphilium cryptum JF-5.</title>
        <authorList>
            <consortium name="US DOE Joint Genome Institute"/>
            <person name="Copeland A."/>
            <person name="Lucas S."/>
            <person name="Lapidus A."/>
            <person name="Barry K."/>
            <person name="Detter J.C."/>
            <person name="Glavina del Rio T."/>
            <person name="Hammon N."/>
            <person name="Israni S."/>
            <person name="Dalin E."/>
            <person name="Tice H."/>
            <person name="Pitluck S."/>
            <person name="Sims D."/>
            <person name="Brettin T."/>
            <person name="Bruce D."/>
            <person name="Han C."/>
            <person name="Schmutz J."/>
            <person name="Larimer F."/>
            <person name="Land M."/>
            <person name="Hauser L."/>
            <person name="Kyrpides N."/>
            <person name="Kim E."/>
            <person name="Magnuson T."/>
            <person name="Richardson P."/>
        </authorList>
    </citation>
    <scope>NUCLEOTIDE SEQUENCE [LARGE SCALE GENOMIC DNA]</scope>
    <source>
        <strain evidence="2 3">JF-5</strain>
        <plasmid evidence="3">Plasmid pACRY04</plasmid>
    </source>
</reference>
<keyword evidence="1" id="KW-0812">Transmembrane</keyword>
<protein>
    <submittedName>
        <fullName evidence="2">Uncharacterized protein</fullName>
    </submittedName>
</protein>
<evidence type="ECO:0000313" key="2">
    <source>
        <dbReference type="EMBL" id="ABQ29173.1"/>
    </source>
</evidence>
<feature type="transmembrane region" description="Helical" evidence="1">
    <location>
        <begin position="63"/>
        <end position="85"/>
    </location>
</feature>
<proteinExistence type="predicted"/>
<sequence>MMASNPDENAERLYLREQIARFDQMHERIWRMREESWPRIDALLAQAARDRAAIHRNDTNWPAIIAAGGAVLSGISAILAVLVAAHLI</sequence>
<evidence type="ECO:0000313" key="3">
    <source>
        <dbReference type="Proteomes" id="UP000000245"/>
    </source>
</evidence>
<accession>A5FU91</accession>
<dbReference type="RefSeq" id="WP_011930838.1">
    <property type="nucleotide sequence ID" value="NC_009470.1"/>
</dbReference>
<evidence type="ECO:0000256" key="1">
    <source>
        <dbReference type="SAM" id="Phobius"/>
    </source>
</evidence>
<dbReference type="EMBL" id="CP000692">
    <property type="protein sequence ID" value="ABQ29173.1"/>
    <property type="molecule type" value="Genomic_DNA"/>
</dbReference>
<dbReference type="HOGENOM" id="CLU_2462044_0_0_5"/>
<keyword evidence="1" id="KW-0472">Membrane</keyword>